<dbReference type="PANTHER" id="PTHR30154:SF34">
    <property type="entry name" value="TRANSCRIPTIONAL REGULATOR AZLB"/>
    <property type="match status" value="1"/>
</dbReference>
<dbReference type="GO" id="GO:0043565">
    <property type="term" value="F:sequence-specific DNA binding"/>
    <property type="evidence" value="ECO:0007669"/>
    <property type="project" value="TreeGrafter"/>
</dbReference>
<accession>A0A1E2V6D3</accession>
<gene>
    <name evidence="2" type="ORF">BFW38_01840</name>
</gene>
<dbReference type="GO" id="GO:0005829">
    <property type="term" value="C:cytosol"/>
    <property type="evidence" value="ECO:0007669"/>
    <property type="project" value="TreeGrafter"/>
</dbReference>
<dbReference type="InterPro" id="IPR011008">
    <property type="entry name" value="Dimeric_a/b-barrel"/>
</dbReference>
<protein>
    <submittedName>
        <fullName evidence="2">AsnC family transcriptional regulator</fullName>
    </submittedName>
</protein>
<keyword evidence="3" id="KW-1185">Reference proteome</keyword>
<dbReference type="PANTHER" id="PTHR30154">
    <property type="entry name" value="LEUCINE-RESPONSIVE REGULATORY PROTEIN"/>
    <property type="match status" value="1"/>
</dbReference>
<feature type="domain" description="Transcription regulator AsnC/Lrp ligand binding" evidence="1">
    <location>
        <begin position="6"/>
        <end position="75"/>
    </location>
</feature>
<sequence>MLNAIVLINTSPNTVRQTAERLAELEGISEVYSVCGRYDLVAIARVADFEHLANLVTERINMLEGIIETETLNALQVHSKHDLETMFSVGL</sequence>
<proteinExistence type="predicted"/>
<dbReference type="Proteomes" id="UP000094291">
    <property type="component" value="Unassembled WGS sequence"/>
</dbReference>
<reference evidence="2 3" key="1">
    <citation type="submission" date="2016-08" db="EMBL/GenBank/DDBJ databases">
        <authorList>
            <person name="Seilhamer J.J."/>
        </authorList>
    </citation>
    <scope>NUCLEOTIDE SEQUENCE [LARGE SCALE GENOMIC DNA]</scope>
    <source>
        <strain evidence="2 3">PH27A</strain>
    </source>
</reference>
<evidence type="ECO:0000313" key="3">
    <source>
        <dbReference type="Proteomes" id="UP000094291"/>
    </source>
</evidence>
<dbReference type="InterPro" id="IPR019887">
    <property type="entry name" value="Tscrpt_reg_AsnC/Lrp_C"/>
</dbReference>
<dbReference type="GO" id="GO:0043200">
    <property type="term" value="P:response to amino acid"/>
    <property type="evidence" value="ECO:0007669"/>
    <property type="project" value="TreeGrafter"/>
</dbReference>
<evidence type="ECO:0000259" key="1">
    <source>
        <dbReference type="Pfam" id="PF01037"/>
    </source>
</evidence>
<dbReference type="OrthoDB" id="9799041at2"/>
<name>A0A1E2V6D3_9GAMM</name>
<dbReference type="Gene3D" id="3.30.70.920">
    <property type="match status" value="1"/>
</dbReference>
<dbReference type="SUPFAM" id="SSF54909">
    <property type="entry name" value="Dimeric alpha+beta barrel"/>
    <property type="match status" value="1"/>
</dbReference>
<dbReference type="STRING" id="197479.BFW38_01840"/>
<dbReference type="AlphaFoldDB" id="A0A1E2V6D3"/>
<dbReference type="RefSeq" id="WP_068996858.1">
    <property type="nucleotide sequence ID" value="NZ_MDTQ01000001.1"/>
</dbReference>
<dbReference type="Pfam" id="PF01037">
    <property type="entry name" value="AsnC_trans_reg"/>
    <property type="match status" value="1"/>
</dbReference>
<evidence type="ECO:0000313" key="2">
    <source>
        <dbReference type="EMBL" id="ODC02473.1"/>
    </source>
</evidence>
<dbReference type="EMBL" id="MDTQ01000001">
    <property type="protein sequence ID" value="ODC02473.1"/>
    <property type="molecule type" value="Genomic_DNA"/>
</dbReference>
<organism evidence="2 3">
    <name type="scientific">Terasakiispira papahanaumokuakeensis</name>
    <dbReference type="NCBI Taxonomy" id="197479"/>
    <lineage>
        <taxon>Bacteria</taxon>
        <taxon>Pseudomonadati</taxon>
        <taxon>Pseudomonadota</taxon>
        <taxon>Gammaproteobacteria</taxon>
        <taxon>Oceanospirillales</taxon>
        <taxon>Terasakiispira</taxon>
    </lineage>
</organism>
<comment type="caution">
    <text evidence="2">The sequence shown here is derived from an EMBL/GenBank/DDBJ whole genome shotgun (WGS) entry which is preliminary data.</text>
</comment>